<feature type="region of interest" description="Disordered" evidence="1">
    <location>
        <begin position="430"/>
        <end position="512"/>
    </location>
</feature>
<comment type="caution">
    <text evidence="2">The sequence shown here is derived from an EMBL/GenBank/DDBJ whole genome shotgun (WGS) entry which is preliminary data.</text>
</comment>
<proteinExistence type="predicted"/>
<dbReference type="Proteomes" id="UP000308014">
    <property type="component" value="Unassembled WGS sequence"/>
</dbReference>
<evidence type="ECO:0000313" key="3">
    <source>
        <dbReference type="Proteomes" id="UP000308014"/>
    </source>
</evidence>
<evidence type="ECO:0000313" key="2">
    <source>
        <dbReference type="EMBL" id="THW15803.1"/>
    </source>
</evidence>
<feature type="compositionally biased region" description="Polar residues" evidence="1">
    <location>
        <begin position="446"/>
        <end position="467"/>
    </location>
</feature>
<protein>
    <submittedName>
        <fullName evidence="2">Uncharacterized protein</fullName>
    </submittedName>
</protein>
<gene>
    <name evidence="2" type="ORF">D6D24_04768</name>
</gene>
<feature type="compositionally biased region" description="Basic and acidic residues" evidence="1">
    <location>
        <begin position="73"/>
        <end position="89"/>
    </location>
</feature>
<accession>A0A4S8VTR8</accession>
<evidence type="ECO:0000256" key="1">
    <source>
        <dbReference type="SAM" id="MobiDB-lite"/>
    </source>
</evidence>
<organism evidence="2 3">
    <name type="scientific">Aureobasidium pullulans</name>
    <name type="common">Black yeast</name>
    <name type="synonym">Pullularia pullulans</name>
    <dbReference type="NCBI Taxonomy" id="5580"/>
    <lineage>
        <taxon>Eukaryota</taxon>
        <taxon>Fungi</taxon>
        <taxon>Dikarya</taxon>
        <taxon>Ascomycota</taxon>
        <taxon>Pezizomycotina</taxon>
        <taxon>Dothideomycetes</taxon>
        <taxon>Dothideomycetidae</taxon>
        <taxon>Dothideales</taxon>
        <taxon>Saccotheciaceae</taxon>
        <taxon>Aureobasidium</taxon>
    </lineage>
</organism>
<feature type="region of interest" description="Disordered" evidence="1">
    <location>
        <begin position="73"/>
        <end position="92"/>
    </location>
</feature>
<feature type="compositionally biased region" description="Acidic residues" evidence="1">
    <location>
        <begin position="485"/>
        <end position="500"/>
    </location>
</feature>
<feature type="compositionally biased region" description="Basic and acidic residues" evidence="1">
    <location>
        <begin position="435"/>
        <end position="445"/>
    </location>
</feature>
<dbReference type="EMBL" id="QZAJ01000152">
    <property type="protein sequence ID" value="THW15803.1"/>
    <property type="molecule type" value="Genomic_DNA"/>
</dbReference>
<sequence length="571" mass="64762">MNSEILKAGESFIHRTFPESSIQFVLPLFSPSLFCIHHHPSHSSRPRFFHQHLASAIKHLLIFCRRTDVRSKTAEPKDRAATDQSDRRSRTQIRSRLTTLAIRRYQGCSLRFPSPFTLVTHGALIINNSYSPAVHPSTNTSPHAPRSAVVFPRTQHRVATGQSDRILLLESIEDIKICPQSCLDWVSLPLEHQLVDISNLCSSQIARAASLRTQSLTANLTMSQELQVEVKDVVKGLYDKLCKSHGVTPTVHEVQMIRRSIGALSKNKLSFVEPALLFFLPMSSLQYEMDSLLIGWIDQSDGSKKGIRFKVFENYPRVYNQCGGPTGSLHTPEKWVCDEWVTALDEVLYLDECQSRTIQYAYFATILVILRSKTPPPSIENRLSLVTEDQKQLDGENRRLSSIGNLRETKSRRRRRLVRASEIATIDLTGSDSEQDVRSQSELKPELTSSPLQRSGAQPKHFSTMTQLEPKPPSPGNQYTIYHADEEEDEGEDDGEEDEAPIPPTNQDLPSQIAQQTEELREMVKAKPVKELRAILSQRTGSLPSWIEELVREELDQKTLRELKSAKNWLR</sequence>
<reference evidence="2 3" key="1">
    <citation type="submission" date="2018-10" db="EMBL/GenBank/DDBJ databases">
        <title>Fifty Aureobasidium pullulans genomes reveal a recombining polyextremotolerant generalist.</title>
        <authorList>
            <person name="Gostincar C."/>
            <person name="Turk M."/>
            <person name="Zajc J."/>
            <person name="Gunde-Cimerman N."/>
        </authorList>
    </citation>
    <scope>NUCLEOTIDE SEQUENCE [LARGE SCALE GENOMIC DNA]</scope>
    <source>
        <strain evidence="2 3">EXF-11318</strain>
    </source>
</reference>
<dbReference type="AlphaFoldDB" id="A0A4S8VTR8"/>
<name>A0A4S8VTR8_AURPU</name>